<keyword evidence="1" id="KW-1133">Transmembrane helix</keyword>
<gene>
    <name evidence="2" type="ORF">AVDCRST_MAG28-143</name>
</gene>
<organism evidence="2">
    <name type="scientific">uncultured Rubrobacteraceae bacterium</name>
    <dbReference type="NCBI Taxonomy" id="349277"/>
    <lineage>
        <taxon>Bacteria</taxon>
        <taxon>Bacillati</taxon>
        <taxon>Actinomycetota</taxon>
        <taxon>Rubrobacteria</taxon>
        <taxon>Rubrobacterales</taxon>
        <taxon>Rubrobacteraceae</taxon>
        <taxon>environmental samples</taxon>
    </lineage>
</organism>
<keyword evidence="1" id="KW-0472">Membrane</keyword>
<protein>
    <recommendedName>
        <fullName evidence="3">Major facilitator superfamily (MFS) profile domain-containing protein</fullName>
    </recommendedName>
</protein>
<feature type="transmembrane region" description="Helical" evidence="1">
    <location>
        <begin position="21"/>
        <end position="42"/>
    </location>
</feature>
<name>A0A6J4QEB4_9ACTN</name>
<dbReference type="InterPro" id="IPR036259">
    <property type="entry name" value="MFS_trans_sf"/>
</dbReference>
<keyword evidence="1" id="KW-0812">Transmembrane</keyword>
<dbReference type="SUPFAM" id="SSF103473">
    <property type="entry name" value="MFS general substrate transporter"/>
    <property type="match status" value="1"/>
</dbReference>
<proteinExistence type="predicted"/>
<dbReference type="EMBL" id="CADCVE010000006">
    <property type="protein sequence ID" value="CAA9438350.1"/>
    <property type="molecule type" value="Genomic_DNA"/>
</dbReference>
<evidence type="ECO:0008006" key="3">
    <source>
        <dbReference type="Google" id="ProtNLM"/>
    </source>
</evidence>
<evidence type="ECO:0000256" key="1">
    <source>
        <dbReference type="SAM" id="Phobius"/>
    </source>
</evidence>
<evidence type="ECO:0000313" key="2">
    <source>
        <dbReference type="EMBL" id="CAA9438350.1"/>
    </source>
</evidence>
<dbReference type="AlphaFoldDB" id="A0A6J4QEB4"/>
<accession>A0A6J4QEB4</accession>
<sequence>MKGGAKTRQSEIKRARSPQRGFTVTSYIALALLRVAQFVMVLDFSVVGGVLPTIEEELGFSREVLLLGEVLTVAPDLHIPLGREHRSGPGFMAAG</sequence>
<reference evidence="2" key="1">
    <citation type="submission" date="2020-02" db="EMBL/GenBank/DDBJ databases">
        <authorList>
            <person name="Meier V. D."/>
        </authorList>
    </citation>
    <scope>NUCLEOTIDE SEQUENCE</scope>
    <source>
        <strain evidence="2">AVDCRST_MAG28</strain>
    </source>
</reference>